<evidence type="ECO:0000256" key="2">
    <source>
        <dbReference type="ARBA" id="ARBA00022490"/>
    </source>
</evidence>
<dbReference type="EMBL" id="JACHGW010000002">
    <property type="protein sequence ID" value="MBB6050410.1"/>
    <property type="molecule type" value="Genomic_DNA"/>
</dbReference>
<dbReference type="Proteomes" id="UP000520814">
    <property type="component" value="Unassembled WGS sequence"/>
</dbReference>
<evidence type="ECO:0000256" key="7">
    <source>
        <dbReference type="SAM" id="Coils"/>
    </source>
</evidence>
<gene>
    <name evidence="9" type="ORF">HNQ39_002201</name>
</gene>
<evidence type="ECO:0000313" key="10">
    <source>
        <dbReference type="Proteomes" id="UP000520814"/>
    </source>
</evidence>
<evidence type="ECO:0000256" key="1">
    <source>
        <dbReference type="ARBA" id="ARBA00004496"/>
    </source>
</evidence>
<dbReference type="GO" id="GO:0005737">
    <property type="term" value="C:cytoplasm"/>
    <property type="evidence" value="ECO:0007669"/>
    <property type="project" value="UniProtKB-SubCell"/>
</dbReference>
<dbReference type="InterPro" id="IPR019734">
    <property type="entry name" value="TPR_rpt"/>
</dbReference>
<comment type="similarity">
    <text evidence="5">Belongs to the Rap family.</text>
</comment>
<evidence type="ECO:0000256" key="3">
    <source>
        <dbReference type="ARBA" id="ARBA00022737"/>
    </source>
</evidence>
<keyword evidence="7" id="KW-0175">Coiled coil</keyword>
<dbReference type="PANTHER" id="PTHR46630">
    <property type="entry name" value="TETRATRICOPEPTIDE REPEAT PROTEIN 29"/>
    <property type="match status" value="1"/>
</dbReference>
<dbReference type="AlphaFoldDB" id="A0A7W9SQ56"/>
<feature type="coiled-coil region" evidence="7">
    <location>
        <begin position="578"/>
        <end position="634"/>
    </location>
</feature>
<dbReference type="InterPro" id="IPR051476">
    <property type="entry name" value="Bac_ResReg_Asp_Phosphatase"/>
</dbReference>
<reference evidence="9 10" key="1">
    <citation type="submission" date="2020-08" db="EMBL/GenBank/DDBJ databases">
        <title>Genomic Encyclopedia of Type Strains, Phase IV (KMG-IV): sequencing the most valuable type-strain genomes for metagenomic binning, comparative biology and taxonomic classification.</title>
        <authorList>
            <person name="Goeker M."/>
        </authorList>
    </citation>
    <scope>NUCLEOTIDE SEQUENCE [LARGE SCALE GENOMIC DNA]</scope>
    <source>
        <strain evidence="9 10">DSM 23562</strain>
    </source>
</reference>
<organism evidence="9 10">
    <name type="scientific">Armatimonas rosea</name>
    <dbReference type="NCBI Taxonomy" id="685828"/>
    <lineage>
        <taxon>Bacteria</taxon>
        <taxon>Bacillati</taxon>
        <taxon>Armatimonadota</taxon>
        <taxon>Armatimonadia</taxon>
        <taxon>Armatimonadales</taxon>
        <taxon>Armatimonadaceae</taxon>
        <taxon>Armatimonas</taxon>
    </lineage>
</organism>
<protein>
    <submittedName>
        <fullName evidence="9">Tetratricopeptide (TPR) repeat protein</fullName>
    </submittedName>
</protein>
<accession>A0A7W9SQ56</accession>
<feature type="domain" description="Anaphase-promoting complex subunit 5" evidence="8">
    <location>
        <begin position="403"/>
        <end position="439"/>
    </location>
</feature>
<dbReference type="Pfam" id="PF12862">
    <property type="entry name" value="ANAPC5"/>
    <property type="match status" value="2"/>
</dbReference>
<comment type="caution">
    <text evidence="9">The sequence shown here is derived from an EMBL/GenBank/DDBJ whole genome shotgun (WGS) entry which is preliminary data.</text>
</comment>
<evidence type="ECO:0000313" key="9">
    <source>
        <dbReference type="EMBL" id="MBB6050410.1"/>
    </source>
</evidence>
<dbReference type="SUPFAM" id="SSF48452">
    <property type="entry name" value="TPR-like"/>
    <property type="match status" value="4"/>
</dbReference>
<feature type="repeat" description="TPR" evidence="6">
    <location>
        <begin position="126"/>
        <end position="159"/>
    </location>
</feature>
<keyword evidence="2" id="KW-0963">Cytoplasm</keyword>
<dbReference type="Pfam" id="PF13424">
    <property type="entry name" value="TPR_12"/>
    <property type="match status" value="2"/>
</dbReference>
<feature type="domain" description="Anaphase-promoting complex subunit 5" evidence="8">
    <location>
        <begin position="245"/>
        <end position="279"/>
    </location>
</feature>
<evidence type="ECO:0000256" key="4">
    <source>
        <dbReference type="ARBA" id="ARBA00022803"/>
    </source>
</evidence>
<dbReference type="RefSeq" id="WP_184195308.1">
    <property type="nucleotide sequence ID" value="NZ_JACHGW010000002.1"/>
</dbReference>
<dbReference type="PROSITE" id="PS50005">
    <property type="entry name" value="TPR"/>
    <property type="match status" value="1"/>
</dbReference>
<keyword evidence="10" id="KW-1185">Reference proteome</keyword>
<comment type="subcellular location">
    <subcellularLocation>
        <location evidence="1">Cytoplasm</location>
    </subcellularLocation>
</comment>
<evidence type="ECO:0000259" key="8">
    <source>
        <dbReference type="Pfam" id="PF12862"/>
    </source>
</evidence>
<keyword evidence="4 6" id="KW-0802">TPR repeat</keyword>
<evidence type="ECO:0000256" key="6">
    <source>
        <dbReference type="PROSITE-ProRule" id="PRU00339"/>
    </source>
</evidence>
<keyword evidence="3" id="KW-0677">Repeat</keyword>
<proteinExistence type="inferred from homology"/>
<dbReference type="SMART" id="SM00028">
    <property type="entry name" value="TPR"/>
    <property type="match status" value="8"/>
</dbReference>
<name>A0A7W9SQ56_ARMRO</name>
<dbReference type="InterPro" id="IPR011990">
    <property type="entry name" value="TPR-like_helical_dom_sf"/>
</dbReference>
<dbReference type="PANTHER" id="PTHR46630:SF1">
    <property type="entry name" value="TETRATRICOPEPTIDE REPEAT PROTEIN 29"/>
    <property type="match status" value="1"/>
</dbReference>
<evidence type="ECO:0000256" key="5">
    <source>
        <dbReference type="ARBA" id="ARBA00038253"/>
    </source>
</evidence>
<dbReference type="Gene3D" id="1.25.40.10">
    <property type="entry name" value="Tetratricopeptide repeat domain"/>
    <property type="match status" value="3"/>
</dbReference>
<dbReference type="InterPro" id="IPR026000">
    <property type="entry name" value="Apc5_dom"/>
</dbReference>
<sequence>MQNSPSRLAFDQAAEARRQARFTESQKITTDGIAAAQKRGDRAEEALLLVALGVAIDRQTDGNQAEPYFDKALTLARMAPAPLAEAHALYFLGSLRNEMGQNAEAIPLLKESLALARKLMDRSLEIMALGRQGEAYQDQGEPERARSYFQEALALAQKSDPTDLCFVLLHLHDFHRENEEFSQAEQVLAQLSQTLVRKPSVLGDIYYSLSQAQLSLKKKQLAQALIQLNRTRKKAQAAGATRIESLVLLLLANLYDDLKQGESALASATEALSLARKTGSRWDEINATVMQAMALSHSDRDKEAADTARQSVVLADKHGYPRMQLRGLTTLAMCEYASDQAESALATAKRAEALLEKYPDDDLSSYLAIVFAGIYSQKGQHDLAESTLRKSIDRIKLAKEKTTPLMTLIGLQVQAKNYDRALATSVELVTLAQKIGDKKSEGYGLMLRASTLSSQDKDQEAVVVMEQAVGLYHEAGLIDEEASALAQLAVYHYNVDQYNQMEECSKKSAALFVKQGKPKVAGTTLTSLVAYLIKDEKFDAAQRLLEEALPLLRESKAVREQAVALHYLAQIQGNDEQYDKAFDTLEKALALYQEAKDRSNEAVVLRSIAAILSYQNQEDRAQEYLERAKAIEATLKK</sequence>